<dbReference type="EMBL" id="OZ020103">
    <property type="protein sequence ID" value="CAK9276928.1"/>
    <property type="molecule type" value="Genomic_DNA"/>
</dbReference>
<dbReference type="Proteomes" id="UP001497444">
    <property type="component" value="Chromosome 8"/>
</dbReference>
<sequence>MTSEPRQIKRRHMDQSTSTSPRKLLKGVGGEKHASCNNRAQRDDSLLEKEEEEDIQLECTEAIGDILSASTGSTYHEIDQRRLPPEAPLDLKNVRAVQIADKTRLQTTVNYPTAISLEKWFGESTHSALDNIHCNTPAPMRSYTSPEDSMEPLMGTKPALDGTFTMSSQLADEVLLRSISSTEYLHQGHLKTFWIVGPDSTQSSESNFKEGTADRMATQLSDRRSGHVNDPTLLNHPPQLLLPDQLTNNDGRTEQVTQDLCNNFTGCGRDDRPSGETLGPTLIQLTLPGGLQQGLPPAVAADQMGSNRNIIPGEYFPANGEQGSSSCMEPHCQLGLMNKEATSEEINHIDVPQGMGITVDHRSRNSDLLHTAAGRSVSSDHRIGHQEQIRYPEMMKDNDLLHSPAFTFMQPCNRSFGGAGASSVPMMNHPVGNIGATAAGSASGAMKRAMASNAPRDHIPKEKTNKLQPGSAKGSVNILKLPKDMQGRWSCERYKSAQFKLIDIMHERGVAPGRPILRPALREEARKHIGDTGLLDHLLKHMTDTVVHTGERFRRRHNSEGAMEYWLEHASLMDMRKAAGIEDPSWVPPPDWMPGDRLPGKPWELINGGQSSCPSPTVAAGIMKLNDSVQSLSREMKALLGRLEGYREIGPNSTPQNTSLQMDPTSSTPGGLLHENGFQGARPATENEIAISNDNIEDQSLQEEMHLETGFFKTSLEAQLVDLRHAVTTIQILYVQSSLEFQHRFGALKSFPIMGTGLTERDSITTVLQGDLRRVSNILGISAASECPGTSEEPNLSRHSTGDETCIAPTVVMSEHLTPAACTSSICRLPVAGAADNVSCLRQCCRSMSTDGIVPIPALEPNQSHCTATVVANQPAQIAGNTTLPMNSTESLVLPFPAGASRTISGNTVFCNPPANFIWPSSGHYIALNQLQNYGSSVISAMHTLPAVAASPSMSMNWQQNTPAETAYSAGRSGCMRQQSSNGLAIHHHQISAGAANVSTHNPHVLLPFPLELSMNRSEQDTCMYVQSDNNPAPLVVQQQQPSFYQPQQLRSEQMDFANNGHVVTKPIRPLPCPVIRSPMRSSPYSGEPPVPVSAGWLGVGLHPSSSMTHHSDPHHGSASSRLKKSSLIMHQHQLQTNMVAAAAAGDRMMISSSLPPYPCMSLVDTQTIDSAIRDHCQLLMDRNRAAAAAARESAAGCDSTPSSSGPAAANTSSSFVVQSPVVAGLAAAAPTPGDERSTTTPDPPTLSLSLSLSLGPS</sequence>
<proteinExistence type="predicted"/>
<keyword evidence="4" id="KW-1185">Reference proteome</keyword>
<dbReference type="InterPro" id="IPR059080">
    <property type="entry name" value="WHD_PTC1"/>
</dbReference>
<reference evidence="3" key="1">
    <citation type="submission" date="2024-02" db="EMBL/GenBank/DDBJ databases">
        <authorList>
            <consortium name="ELIXIR-Norway"/>
            <consortium name="Elixir Norway"/>
        </authorList>
    </citation>
    <scope>NUCLEOTIDE SEQUENCE</scope>
</reference>
<feature type="compositionally biased region" description="Low complexity" evidence="1">
    <location>
        <begin position="1246"/>
        <end position="1258"/>
    </location>
</feature>
<feature type="region of interest" description="Disordered" evidence="1">
    <location>
        <begin position="1"/>
        <end position="47"/>
    </location>
</feature>
<evidence type="ECO:0000256" key="1">
    <source>
        <dbReference type="SAM" id="MobiDB-lite"/>
    </source>
</evidence>
<accession>A0ABP0XGU6</accession>
<organism evidence="3 4">
    <name type="scientific">Sphagnum jensenii</name>
    <dbReference type="NCBI Taxonomy" id="128206"/>
    <lineage>
        <taxon>Eukaryota</taxon>
        <taxon>Viridiplantae</taxon>
        <taxon>Streptophyta</taxon>
        <taxon>Embryophyta</taxon>
        <taxon>Bryophyta</taxon>
        <taxon>Sphagnophytina</taxon>
        <taxon>Sphagnopsida</taxon>
        <taxon>Sphagnales</taxon>
        <taxon>Sphagnaceae</taxon>
        <taxon>Sphagnum</taxon>
    </lineage>
</organism>
<dbReference type="PANTHER" id="PTHR46740:SF2">
    <property type="entry name" value="PROTEIN DYAD"/>
    <property type="match status" value="1"/>
</dbReference>
<evidence type="ECO:0000313" key="3">
    <source>
        <dbReference type="EMBL" id="CAK9276928.1"/>
    </source>
</evidence>
<gene>
    <name evidence="3" type="ORF">CSSPJE1EN1_LOCUS22406</name>
</gene>
<evidence type="ECO:0000313" key="4">
    <source>
        <dbReference type="Proteomes" id="UP001497444"/>
    </source>
</evidence>
<feature type="region of interest" description="Disordered" evidence="1">
    <location>
        <begin position="1227"/>
        <end position="1258"/>
    </location>
</feature>
<feature type="compositionally biased region" description="Basic and acidic residues" evidence="1">
    <location>
        <begin position="455"/>
        <end position="465"/>
    </location>
</feature>
<feature type="region of interest" description="Disordered" evidence="1">
    <location>
        <begin position="453"/>
        <end position="474"/>
    </location>
</feature>
<feature type="compositionally biased region" description="Polar residues" evidence="1">
    <location>
        <begin position="651"/>
        <end position="668"/>
    </location>
</feature>
<feature type="domain" description="PTC1-like winged helix-turn-helix" evidence="2">
    <location>
        <begin position="488"/>
        <end position="569"/>
    </location>
</feature>
<evidence type="ECO:0000259" key="2">
    <source>
        <dbReference type="Pfam" id="PF25874"/>
    </source>
</evidence>
<feature type="region of interest" description="Disordered" evidence="1">
    <location>
        <begin position="1104"/>
        <end position="1123"/>
    </location>
</feature>
<feature type="region of interest" description="Disordered" evidence="1">
    <location>
        <begin position="647"/>
        <end position="668"/>
    </location>
</feature>
<name>A0ABP0XGU6_9BRYO</name>
<dbReference type="Pfam" id="PF25874">
    <property type="entry name" value="WHD_plant_repro"/>
    <property type="match status" value="1"/>
</dbReference>
<dbReference type="PANTHER" id="PTHR46740">
    <property type="entry name" value="PROTEIN DYAD"/>
    <property type="match status" value="1"/>
</dbReference>
<protein>
    <recommendedName>
        <fullName evidence="2">PTC1-like winged helix-turn-helix domain-containing protein</fullName>
    </recommendedName>
</protein>
<dbReference type="InterPro" id="IPR044221">
    <property type="entry name" value="DYAD/AMEIOTIC1"/>
</dbReference>
<feature type="compositionally biased region" description="Basic and acidic residues" evidence="1">
    <location>
        <begin position="29"/>
        <end position="47"/>
    </location>
</feature>